<dbReference type="Pfam" id="PF00126">
    <property type="entry name" value="HTH_1"/>
    <property type="match status" value="1"/>
</dbReference>
<dbReference type="Proteomes" id="UP000295707">
    <property type="component" value="Unassembled WGS sequence"/>
</dbReference>
<accession>A0A4R1H7G8</accession>
<organism evidence="6 7">
    <name type="scientific">Thiogranum longum</name>
    <dbReference type="NCBI Taxonomy" id="1537524"/>
    <lineage>
        <taxon>Bacteria</taxon>
        <taxon>Pseudomonadati</taxon>
        <taxon>Pseudomonadota</taxon>
        <taxon>Gammaproteobacteria</taxon>
        <taxon>Chromatiales</taxon>
        <taxon>Ectothiorhodospiraceae</taxon>
        <taxon>Thiogranum</taxon>
    </lineage>
</organism>
<dbReference type="Pfam" id="PF03466">
    <property type="entry name" value="LysR_substrate"/>
    <property type="match status" value="1"/>
</dbReference>
<dbReference type="FunFam" id="1.10.10.10:FF:000001">
    <property type="entry name" value="LysR family transcriptional regulator"/>
    <property type="match status" value="1"/>
</dbReference>
<dbReference type="CDD" id="cd05466">
    <property type="entry name" value="PBP2_LTTR_substrate"/>
    <property type="match status" value="1"/>
</dbReference>
<dbReference type="AlphaFoldDB" id="A0A4R1H7G8"/>
<sequence>MDIASLRAFLAVADAGSFSVAAERLFLTQPAVSKRIAALESELEARLFDRIGRTVSLTEAGRALQPRARTILVEIEDSVRAISNLSGEVHGTLRFATSHHIGLHRLPPALKTFTQQHPDVRLDIRFMDSEAACVAVEHGELELAIVTLPPDPSPNLALDPVWEDPLGIVVSREHPLSGKRITTLSALLEHPAILPATGTYTRQIAEQAFSKAGAVLDVALSTNYLETIRMLVSVGIGWSLLPLTMLDGQLKHIPVPALQLQRTLGVVTHRERTLSNAALALQSLLHRV</sequence>
<evidence type="ECO:0000259" key="5">
    <source>
        <dbReference type="PROSITE" id="PS50931"/>
    </source>
</evidence>
<dbReference type="SUPFAM" id="SSF46785">
    <property type="entry name" value="Winged helix' DNA-binding domain"/>
    <property type="match status" value="1"/>
</dbReference>
<keyword evidence="4" id="KW-0804">Transcription</keyword>
<dbReference type="PROSITE" id="PS50931">
    <property type="entry name" value="HTH_LYSR"/>
    <property type="match status" value="1"/>
</dbReference>
<name>A0A4R1H7G8_9GAMM</name>
<dbReference type="Gene3D" id="3.40.190.290">
    <property type="match status" value="1"/>
</dbReference>
<dbReference type="SUPFAM" id="SSF53850">
    <property type="entry name" value="Periplasmic binding protein-like II"/>
    <property type="match status" value="1"/>
</dbReference>
<evidence type="ECO:0000313" key="6">
    <source>
        <dbReference type="EMBL" id="TCK17767.1"/>
    </source>
</evidence>
<dbReference type="InterPro" id="IPR000847">
    <property type="entry name" value="LysR_HTH_N"/>
</dbReference>
<feature type="domain" description="HTH lysR-type" evidence="5">
    <location>
        <begin position="1"/>
        <end position="58"/>
    </location>
</feature>
<dbReference type="InterPro" id="IPR036388">
    <property type="entry name" value="WH-like_DNA-bd_sf"/>
</dbReference>
<keyword evidence="3" id="KW-0238">DNA-binding</keyword>
<dbReference type="GO" id="GO:0000976">
    <property type="term" value="F:transcription cis-regulatory region binding"/>
    <property type="evidence" value="ECO:0007669"/>
    <property type="project" value="TreeGrafter"/>
</dbReference>
<proteinExistence type="inferred from homology"/>
<dbReference type="OrthoDB" id="9803735at2"/>
<dbReference type="GO" id="GO:0003700">
    <property type="term" value="F:DNA-binding transcription factor activity"/>
    <property type="evidence" value="ECO:0007669"/>
    <property type="project" value="InterPro"/>
</dbReference>
<keyword evidence="2" id="KW-0805">Transcription regulation</keyword>
<evidence type="ECO:0000256" key="2">
    <source>
        <dbReference type="ARBA" id="ARBA00023015"/>
    </source>
</evidence>
<comment type="caution">
    <text evidence="6">The sequence shown here is derived from an EMBL/GenBank/DDBJ whole genome shotgun (WGS) entry which is preliminary data.</text>
</comment>
<dbReference type="PANTHER" id="PTHR30126">
    <property type="entry name" value="HTH-TYPE TRANSCRIPTIONAL REGULATOR"/>
    <property type="match status" value="1"/>
</dbReference>
<reference evidence="6 7" key="1">
    <citation type="submission" date="2019-03" db="EMBL/GenBank/DDBJ databases">
        <title>Genomic Encyclopedia of Type Strains, Phase IV (KMG-IV): sequencing the most valuable type-strain genomes for metagenomic binning, comparative biology and taxonomic classification.</title>
        <authorList>
            <person name="Goeker M."/>
        </authorList>
    </citation>
    <scope>NUCLEOTIDE SEQUENCE [LARGE SCALE GENOMIC DNA]</scope>
    <source>
        <strain evidence="6 7">DSM 19610</strain>
    </source>
</reference>
<gene>
    <name evidence="6" type="ORF">DFR30_1009</name>
</gene>
<dbReference type="PANTHER" id="PTHR30126:SF81">
    <property type="entry name" value="HTH-TYPE TRANSCRIPTIONAL REGULATOR ILVY"/>
    <property type="match status" value="1"/>
</dbReference>
<protein>
    <submittedName>
        <fullName evidence="6">LysR family transcriptional regulator</fullName>
    </submittedName>
</protein>
<dbReference type="PRINTS" id="PR00039">
    <property type="entry name" value="HTHLYSR"/>
</dbReference>
<dbReference type="Gene3D" id="1.10.10.10">
    <property type="entry name" value="Winged helix-like DNA-binding domain superfamily/Winged helix DNA-binding domain"/>
    <property type="match status" value="1"/>
</dbReference>
<dbReference type="InterPro" id="IPR036390">
    <property type="entry name" value="WH_DNA-bd_sf"/>
</dbReference>
<dbReference type="EMBL" id="SMFX01000001">
    <property type="protein sequence ID" value="TCK17767.1"/>
    <property type="molecule type" value="Genomic_DNA"/>
</dbReference>
<evidence type="ECO:0000256" key="4">
    <source>
        <dbReference type="ARBA" id="ARBA00023163"/>
    </source>
</evidence>
<evidence type="ECO:0000256" key="1">
    <source>
        <dbReference type="ARBA" id="ARBA00009437"/>
    </source>
</evidence>
<comment type="similarity">
    <text evidence="1">Belongs to the LysR transcriptional regulatory family.</text>
</comment>
<evidence type="ECO:0000313" key="7">
    <source>
        <dbReference type="Proteomes" id="UP000295707"/>
    </source>
</evidence>
<evidence type="ECO:0000256" key="3">
    <source>
        <dbReference type="ARBA" id="ARBA00023125"/>
    </source>
</evidence>
<dbReference type="RefSeq" id="WP_132971616.1">
    <property type="nucleotide sequence ID" value="NZ_SMFX01000001.1"/>
</dbReference>
<dbReference type="InterPro" id="IPR005119">
    <property type="entry name" value="LysR_subst-bd"/>
</dbReference>
<keyword evidence="7" id="KW-1185">Reference proteome</keyword>